<proteinExistence type="predicted"/>
<keyword evidence="2" id="KW-1185">Reference proteome</keyword>
<evidence type="ECO:0000313" key="1">
    <source>
        <dbReference type="EMBL" id="KAL3876730.1"/>
    </source>
</evidence>
<reference evidence="1 2" key="1">
    <citation type="submission" date="2024-11" db="EMBL/GenBank/DDBJ databases">
        <title>Chromosome-level genome assembly of the freshwater bivalve Anodonta woodiana.</title>
        <authorList>
            <person name="Chen X."/>
        </authorList>
    </citation>
    <scope>NUCLEOTIDE SEQUENCE [LARGE SCALE GENOMIC DNA]</scope>
    <source>
        <strain evidence="1">MN2024</strain>
        <tissue evidence="1">Gills</tissue>
    </source>
</reference>
<feature type="non-terminal residue" evidence="1">
    <location>
        <position position="55"/>
    </location>
</feature>
<accession>A0ABD3WW03</accession>
<name>A0ABD3WW03_SINWO</name>
<gene>
    <name evidence="1" type="ORF">ACJMK2_034531</name>
</gene>
<organism evidence="1 2">
    <name type="scientific">Sinanodonta woodiana</name>
    <name type="common">Chinese pond mussel</name>
    <name type="synonym">Anodonta woodiana</name>
    <dbReference type="NCBI Taxonomy" id="1069815"/>
    <lineage>
        <taxon>Eukaryota</taxon>
        <taxon>Metazoa</taxon>
        <taxon>Spiralia</taxon>
        <taxon>Lophotrochozoa</taxon>
        <taxon>Mollusca</taxon>
        <taxon>Bivalvia</taxon>
        <taxon>Autobranchia</taxon>
        <taxon>Heteroconchia</taxon>
        <taxon>Palaeoheterodonta</taxon>
        <taxon>Unionida</taxon>
        <taxon>Unionoidea</taxon>
        <taxon>Unionidae</taxon>
        <taxon>Unioninae</taxon>
        <taxon>Sinanodonta</taxon>
    </lineage>
</organism>
<evidence type="ECO:0000313" key="2">
    <source>
        <dbReference type="Proteomes" id="UP001634394"/>
    </source>
</evidence>
<dbReference type="Proteomes" id="UP001634394">
    <property type="component" value="Unassembled WGS sequence"/>
</dbReference>
<protein>
    <submittedName>
        <fullName evidence="1">Uncharacterized protein</fullName>
    </submittedName>
</protein>
<comment type="caution">
    <text evidence="1">The sequence shown here is derived from an EMBL/GenBank/DDBJ whole genome shotgun (WGS) entry which is preliminary data.</text>
</comment>
<sequence length="55" mass="6341">MMFCSWLMIEAVEDTLASGKVNRRSEKDVTGLDFRKLSGARDMRPVQSARHQDRN</sequence>
<dbReference type="AlphaFoldDB" id="A0ABD3WW03"/>
<dbReference type="EMBL" id="JBJQND010000005">
    <property type="protein sequence ID" value="KAL3876730.1"/>
    <property type="molecule type" value="Genomic_DNA"/>
</dbReference>